<accession>A0A9D4TNZ0</accession>
<feature type="compositionally biased region" description="Basic and acidic residues" evidence="4">
    <location>
        <begin position="1"/>
        <end position="12"/>
    </location>
</feature>
<feature type="region of interest" description="Disordered" evidence="4">
    <location>
        <begin position="1"/>
        <end position="49"/>
    </location>
</feature>
<keyword evidence="3" id="KW-1015">Disulfide bond</keyword>
<comment type="caution">
    <text evidence="5">The sequence shown here is derived from an EMBL/GenBank/DDBJ whole genome shotgun (WGS) entry which is preliminary data.</text>
</comment>
<organism evidence="5 6">
    <name type="scientific">Chlorella vulgaris</name>
    <name type="common">Green alga</name>
    <dbReference type="NCBI Taxonomy" id="3077"/>
    <lineage>
        <taxon>Eukaryota</taxon>
        <taxon>Viridiplantae</taxon>
        <taxon>Chlorophyta</taxon>
        <taxon>core chlorophytes</taxon>
        <taxon>Trebouxiophyceae</taxon>
        <taxon>Chlorellales</taxon>
        <taxon>Chlorellaceae</taxon>
        <taxon>Chlorella clade</taxon>
        <taxon>Chlorella</taxon>
    </lineage>
</organism>
<dbReference type="EMBL" id="SIDB01000007">
    <property type="protein sequence ID" value="KAI3430762.1"/>
    <property type="molecule type" value="Genomic_DNA"/>
</dbReference>
<dbReference type="InterPro" id="IPR048280">
    <property type="entry name" value="COX6B-like"/>
</dbReference>
<evidence type="ECO:0000256" key="1">
    <source>
        <dbReference type="ARBA" id="ARBA00004173"/>
    </source>
</evidence>
<evidence type="ECO:0000256" key="3">
    <source>
        <dbReference type="ARBA" id="ARBA00023157"/>
    </source>
</evidence>
<evidence type="ECO:0000313" key="5">
    <source>
        <dbReference type="EMBL" id="KAI3430762.1"/>
    </source>
</evidence>
<dbReference type="Pfam" id="PF02297">
    <property type="entry name" value="COX6B"/>
    <property type="match status" value="1"/>
</dbReference>
<evidence type="ECO:0000256" key="2">
    <source>
        <dbReference type="ARBA" id="ARBA00023128"/>
    </source>
</evidence>
<name>A0A9D4TNZ0_CHLVU</name>
<dbReference type="AlphaFoldDB" id="A0A9D4TNZ0"/>
<dbReference type="CDD" id="cd00926">
    <property type="entry name" value="Cyt_c_Oxidase_VIb"/>
    <property type="match status" value="1"/>
</dbReference>
<keyword evidence="2" id="KW-0496">Mitochondrion</keyword>
<comment type="subcellular location">
    <subcellularLocation>
        <location evidence="1">Mitochondrion</location>
    </subcellularLocation>
</comment>
<dbReference type="GO" id="GO:0045277">
    <property type="term" value="C:respiratory chain complex IV"/>
    <property type="evidence" value="ECO:0007669"/>
    <property type="project" value="InterPro"/>
</dbReference>
<protein>
    <submittedName>
        <fullName evidence="5">Uncharacterized protein</fullName>
    </submittedName>
</protein>
<dbReference type="GO" id="GO:0005739">
    <property type="term" value="C:mitochondrion"/>
    <property type="evidence" value="ECO:0007669"/>
    <property type="project" value="UniProtKB-SubCell"/>
</dbReference>
<sequence length="113" mass="12998">MATEETMQHDDEASVPETPTMDEPEAEVDTESVAEERVPIVLSTAKPDPRFPATNQSKACYVWYNEMHKCYAKEGQDADACLRIKKDVRSICPVEWLETWDEAKAEGRWWGKY</sequence>
<dbReference type="PANTHER" id="PTHR46281">
    <property type="entry name" value="CYTOCHROME C OXIDASE SUBUNIT 6B"/>
    <property type="match status" value="1"/>
</dbReference>
<dbReference type="SUPFAM" id="SSF47694">
    <property type="entry name" value="Cytochrome c oxidase subunit h"/>
    <property type="match status" value="1"/>
</dbReference>
<feature type="compositionally biased region" description="Acidic residues" evidence="4">
    <location>
        <begin position="20"/>
        <end position="33"/>
    </location>
</feature>
<gene>
    <name evidence="5" type="ORF">D9Q98_009174</name>
</gene>
<keyword evidence="6" id="KW-1185">Reference proteome</keyword>
<evidence type="ECO:0000313" key="6">
    <source>
        <dbReference type="Proteomes" id="UP001055712"/>
    </source>
</evidence>
<dbReference type="PANTHER" id="PTHR46281:SF8">
    <property type="entry name" value="CYTOCHROME C OXIDASE SUBUNIT 12, MITOCHONDRIAL"/>
    <property type="match status" value="1"/>
</dbReference>
<evidence type="ECO:0000256" key="4">
    <source>
        <dbReference type="SAM" id="MobiDB-lite"/>
    </source>
</evidence>
<dbReference type="Gene3D" id="1.10.10.140">
    <property type="entry name" value="Cytochrome c oxidase, subunit VIb"/>
    <property type="match status" value="1"/>
</dbReference>
<proteinExistence type="predicted"/>
<reference evidence="5" key="2">
    <citation type="submission" date="2020-11" db="EMBL/GenBank/DDBJ databases">
        <authorList>
            <person name="Cecchin M."/>
            <person name="Marcolungo L."/>
            <person name="Rossato M."/>
            <person name="Girolomoni L."/>
            <person name="Cosentino E."/>
            <person name="Cuine S."/>
            <person name="Li-Beisson Y."/>
            <person name="Delledonne M."/>
            <person name="Ballottari M."/>
        </authorList>
    </citation>
    <scope>NUCLEOTIDE SEQUENCE</scope>
    <source>
        <strain evidence="5">211/11P</strain>
        <tissue evidence="5">Whole cell</tissue>
    </source>
</reference>
<reference evidence="5" key="1">
    <citation type="journal article" date="2019" name="Plant J.">
        <title>Chlorella vulgaris genome assembly and annotation reveals the molecular basis for metabolic acclimation to high light conditions.</title>
        <authorList>
            <person name="Cecchin M."/>
            <person name="Marcolungo L."/>
            <person name="Rossato M."/>
            <person name="Girolomoni L."/>
            <person name="Cosentino E."/>
            <person name="Cuine S."/>
            <person name="Li-Beisson Y."/>
            <person name="Delledonne M."/>
            <person name="Ballottari M."/>
        </authorList>
    </citation>
    <scope>NUCLEOTIDE SEQUENCE</scope>
    <source>
        <strain evidence="5">211/11P</strain>
    </source>
</reference>
<dbReference type="OrthoDB" id="1107506at2759"/>
<dbReference type="Proteomes" id="UP001055712">
    <property type="component" value="Unassembled WGS sequence"/>
</dbReference>
<dbReference type="InterPro" id="IPR003213">
    <property type="entry name" value="Cyt_c_oxidase_su6B"/>
</dbReference>
<dbReference type="InterPro" id="IPR036549">
    <property type="entry name" value="CX6/COA6-like_sf"/>
</dbReference>